<dbReference type="PANTHER" id="PTHR10742:SF418">
    <property type="entry name" value="AMINE OXIDASE DOMAIN-CONTAINING PROTEIN"/>
    <property type="match status" value="1"/>
</dbReference>
<evidence type="ECO:0000313" key="3">
    <source>
        <dbReference type="Proteomes" id="UP000751190"/>
    </source>
</evidence>
<dbReference type="Proteomes" id="UP000751190">
    <property type="component" value="Unassembled WGS sequence"/>
</dbReference>
<name>A0A8J5X3V1_DIALT</name>
<dbReference type="Pfam" id="PF01593">
    <property type="entry name" value="Amino_oxidase"/>
    <property type="match status" value="1"/>
</dbReference>
<dbReference type="InterPro" id="IPR050281">
    <property type="entry name" value="Flavin_monoamine_oxidase"/>
</dbReference>
<proteinExistence type="predicted"/>
<comment type="caution">
    <text evidence="2">The sequence shown here is derived from an EMBL/GenBank/DDBJ whole genome shotgun (WGS) entry which is preliminary data.</text>
</comment>
<evidence type="ECO:0000313" key="2">
    <source>
        <dbReference type="EMBL" id="KAG8458703.1"/>
    </source>
</evidence>
<dbReference type="Gene3D" id="3.90.660.10">
    <property type="match status" value="1"/>
</dbReference>
<keyword evidence="3" id="KW-1185">Reference proteome</keyword>
<dbReference type="AlphaFoldDB" id="A0A8J5X3V1"/>
<gene>
    <name evidence="2" type="ORF">KFE25_012901</name>
</gene>
<feature type="domain" description="Amine oxidase" evidence="1">
    <location>
        <begin position="23"/>
        <end position="456"/>
    </location>
</feature>
<reference evidence="2" key="1">
    <citation type="submission" date="2021-05" db="EMBL/GenBank/DDBJ databases">
        <title>The genome of the haptophyte Pavlova lutheri (Diacronema luteri, Pavlovales) - a model for lipid biosynthesis in eukaryotic algae.</title>
        <authorList>
            <person name="Hulatt C.J."/>
            <person name="Posewitz M.C."/>
        </authorList>
    </citation>
    <scope>NUCLEOTIDE SEQUENCE</scope>
    <source>
        <strain evidence="2">NIVA-4/92</strain>
    </source>
</reference>
<accession>A0A8J5X3V1</accession>
<protein>
    <recommendedName>
        <fullName evidence="1">Amine oxidase domain-containing protein</fullName>
    </recommendedName>
</protein>
<dbReference type="OrthoDB" id="5046242at2759"/>
<dbReference type="SUPFAM" id="SSF54373">
    <property type="entry name" value="FAD-linked reductases, C-terminal domain"/>
    <property type="match status" value="1"/>
</dbReference>
<dbReference type="SUPFAM" id="SSF51905">
    <property type="entry name" value="FAD/NAD(P)-binding domain"/>
    <property type="match status" value="1"/>
</dbReference>
<evidence type="ECO:0000259" key="1">
    <source>
        <dbReference type="Pfam" id="PF01593"/>
    </source>
</evidence>
<dbReference type="PANTHER" id="PTHR10742">
    <property type="entry name" value="FLAVIN MONOAMINE OXIDASE"/>
    <property type="match status" value="1"/>
</dbReference>
<dbReference type="Gene3D" id="3.50.50.60">
    <property type="entry name" value="FAD/NAD(P)-binding domain"/>
    <property type="match status" value="1"/>
</dbReference>
<sequence length="502" mass="53074">MSSAGARTRVASVDVAIIGAGAAGLAAARELRQAGYSRVLLLEATERVGGRVRDGTIDACGFRLPVELGPEFVHGAEANPLLEALVEMGCMMRTLEWPNYYYFGKEGALLDGETAGVLPEMAAMHRTFDALEGLVPERTREQSLLQHFVEAGLPSRVLDMADAIYANDYGAELSSIGLRETIAEQRGWAHGEAYLVADGRMLSEAMAHLAHGVPLITGFEASLVEWDARADDRAARVRVVDTTGREVACRRLVVTVPLACLQRGALAFVPPLPATKARAIERVRVGNALKVAVALARPIWPARFWDAVCADCAFPEIWLTPPGDAADAHGRQEGKPYVLVAFVSGERSERLAALADAELVRLLLAQLDAMFGSADEPKPASSQCVGQLVCSWRDQPYAWGAYSHPTLGALGARRTIGEPLGGLGGIVHFAGEAVNLAVNPCVHGAMSTGIDAAHAVRASLALEDAAGVGHAARHAVARSRAALGCALLAAALLVARALRKVA</sequence>
<dbReference type="InterPro" id="IPR002937">
    <property type="entry name" value="Amino_oxidase"/>
</dbReference>
<organism evidence="2 3">
    <name type="scientific">Diacronema lutheri</name>
    <name type="common">Unicellular marine alga</name>
    <name type="synonym">Monochrysis lutheri</name>
    <dbReference type="NCBI Taxonomy" id="2081491"/>
    <lineage>
        <taxon>Eukaryota</taxon>
        <taxon>Haptista</taxon>
        <taxon>Haptophyta</taxon>
        <taxon>Pavlovophyceae</taxon>
        <taxon>Pavlovales</taxon>
        <taxon>Pavlovaceae</taxon>
        <taxon>Diacronema</taxon>
    </lineage>
</organism>
<dbReference type="OMA" id="GRIKTCW"/>
<dbReference type="GO" id="GO:0016491">
    <property type="term" value="F:oxidoreductase activity"/>
    <property type="evidence" value="ECO:0007669"/>
    <property type="project" value="InterPro"/>
</dbReference>
<dbReference type="EMBL" id="JAGTXO010000048">
    <property type="protein sequence ID" value="KAG8458703.1"/>
    <property type="molecule type" value="Genomic_DNA"/>
</dbReference>
<dbReference type="InterPro" id="IPR036188">
    <property type="entry name" value="FAD/NAD-bd_sf"/>
</dbReference>